<evidence type="ECO:0000256" key="1">
    <source>
        <dbReference type="SAM" id="MobiDB-lite"/>
    </source>
</evidence>
<feature type="compositionally biased region" description="Basic residues" evidence="1">
    <location>
        <begin position="43"/>
        <end position="52"/>
    </location>
</feature>
<feature type="non-terminal residue" evidence="2">
    <location>
        <position position="1"/>
    </location>
</feature>
<dbReference type="HOGENOM" id="CLU_2533804_0_0_1"/>
<feature type="compositionally biased region" description="Polar residues" evidence="1">
    <location>
        <begin position="75"/>
        <end position="84"/>
    </location>
</feature>
<evidence type="ECO:0000313" key="2">
    <source>
        <dbReference type="EMBL" id="KIJ23266.1"/>
    </source>
</evidence>
<dbReference type="Proteomes" id="UP000054279">
    <property type="component" value="Unassembled WGS sequence"/>
</dbReference>
<reference evidence="2 3" key="1">
    <citation type="submission" date="2014-06" db="EMBL/GenBank/DDBJ databases">
        <title>Evolutionary Origins and Diversification of the Mycorrhizal Mutualists.</title>
        <authorList>
            <consortium name="DOE Joint Genome Institute"/>
            <consortium name="Mycorrhizal Genomics Consortium"/>
            <person name="Kohler A."/>
            <person name="Kuo A."/>
            <person name="Nagy L.G."/>
            <person name="Floudas D."/>
            <person name="Copeland A."/>
            <person name="Barry K.W."/>
            <person name="Cichocki N."/>
            <person name="Veneault-Fourrey C."/>
            <person name="LaButti K."/>
            <person name="Lindquist E.A."/>
            <person name="Lipzen A."/>
            <person name="Lundell T."/>
            <person name="Morin E."/>
            <person name="Murat C."/>
            <person name="Riley R."/>
            <person name="Ohm R."/>
            <person name="Sun H."/>
            <person name="Tunlid A."/>
            <person name="Henrissat B."/>
            <person name="Grigoriev I.V."/>
            <person name="Hibbett D.S."/>
            <person name="Martin F."/>
        </authorList>
    </citation>
    <scope>NUCLEOTIDE SEQUENCE [LARGE SCALE GENOMIC DNA]</scope>
    <source>
        <strain evidence="2 3">SS14</strain>
    </source>
</reference>
<accession>A0A0C9UCR2</accession>
<dbReference type="AlphaFoldDB" id="A0A0C9UCR2"/>
<feature type="compositionally biased region" description="Basic and acidic residues" evidence="1">
    <location>
        <begin position="60"/>
        <end position="69"/>
    </location>
</feature>
<gene>
    <name evidence="2" type="ORF">M422DRAFT_196139</name>
</gene>
<proteinExistence type="predicted"/>
<name>A0A0C9UCR2_SPHS4</name>
<dbReference type="EMBL" id="KN837737">
    <property type="protein sequence ID" value="KIJ23266.1"/>
    <property type="molecule type" value="Genomic_DNA"/>
</dbReference>
<keyword evidence="3" id="KW-1185">Reference proteome</keyword>
<sequence>KKQAKEAFKVQWKKICTDHVLALEIWTMECAKLTEAGIAASQHPKKPARAHKLQLPAEFQGRKAGRDQGVEGSDSVASNSEMDE</sequence>
<organism evidence="2 3">
    <name type="scientific">Sphaerobolus stellatus (strain SS14)</name>
    <dbReference type="NCBI Taxonomy" id="990650"/>
    <lineage>
        <taxon>Eukaryota</taxon>
        <taxon>Fungi</taxon>
        <taxon>Dikarya</taxon>
        <taxon>Basidiomycota</taxon>
        <taxon>Agaricomycotina</taxon>
        <taxon>Agaricomycetes</taxon>
        <taxon>Phallomycetidae</taxon>
        <taxon>Geastrales</taxon>
        <taxon>Sphaerobolaceae</taxon>
        <taxon>Sphaerobolus</taxon>
    </lineage>
</organism>
<protein>
    <submittedName>
        <fullName evidence="2">Uncharacterized protein</fullName>
    </submittedName>
</protein>
<evidence type="ECO:0000313" key="3">
    <source>
        <dbReference type="Proteomes" id="UP000054279"/>
    </source>
</evidence>
<feature type="region of interest" description="Disordered" evidence="1">
    <location>
        <begin position="39"/>
        <end position="84"/>
    </location>
</feature>